<gene>
    <name evidence="2" type="ORF">JX265_000331</name>
</gene>
<sequence>MGPSPAPTSRARRVYGQSQAQRRLQHDLDISAYSLPSAQFVSGSPEVTYSQAHFQDLDAVSTSFNPFAQPVDVSYAANFMPDLVAFGKDDGVMKFPVLDAPEFPPFRYNAASVASPSVVSSHSSTTSRRSSSRSTLSSIQTDFVQQQQQLHMTDALAGPLMRPRGPTPLRNNVSTLPSPSEASSVGTIRAADDVPIGPVALNAAPLFGQSASVCSDVDLPHVCLWGNNGPCDSGGFATKEELNWHVKAEHLLVCPVLGCTEGESFASKDLLDCHVRWVHKDVRPSSGADACQSSNLLGTAVMQPTPSVEKSLQAQATPAHQDSVKERRLKMEMTIATSKKKCREQLRNVVERKFKRSNSVVTPRSIESPGALRSRTPRMFDSVGFPIIWEHGVLPFLIEMMPKWCGPGHVISVTRGKKRDSRRVCFMTSKPISTARKIMIAGHVRDLLPESHKGNVSFVFSVGEVERLTWARGLSKDMPDEVCSPRNPFCYISPQMGDSIGMVLPDGDDITATLGPCVNIGDAGFWIANLHPFIDAKLSGEPPVVEHPSPADRDRCLKECHDALETVGLDFRLGRLTATSGYDLKTTRVTHDPYWEDCDKEPPLVVTDWALISSSSRQANMLRKFPNTATPSREVPITKMSSVVPGVEVHASGRTSGYQCGQVCEIPAYIDGKKNGTGKATREWFIEEPYPCDDEEAWIRGGIGVSGDSGAAIVDSETNALIGQLWGRNRYFGPGPRFTYFTPVFDVFDDIQERCGQQTRPRLPQYRDEADRWPQYPICRPCFDLQEYMASRRSSRESLMSMIPGAGVAGDNEHDLFSVSELATPKEGGDQSFWVRHTGLEDAGSSFNSVVSPRPMPTMSTFFHNPHVASPRAGILEMRSPYAMELNDEDLHDHVSDSPYGGLGKRAATSVALVRSGSQQSAKRRRIM</sequence>
<dbReference type="InterPro" id="IPR009003">
    <property type="entry name" value="Peptidase_S1_PA"/>
</dbReference>
<dbReference type="AlphaFoldDB" id="A0A9Q0AWS1"/>
<proteinExistence type="predicted"/>
<evidence type="ECO:0000313" key="2">
    <source>
        <dbReference type="EMBL" id="KAI1881505.1"/>
    </source>
</evidence>
<feature type="compositionally biased region" description="Polar residues" evidence="1">
    <location>
        <begin position="169"/>
        <end position="185"/>
    </location>
</feature>
<accession>A0A9Q0AWS1</accession>
<keyword evidence="3" id="KW-1185">Reference proteome</keyword>
<comment type="caution">
    <text evidence="2">The sequence shown here is derived from an EMBL/GenBank/DDBJ whole genome shotgun (WGS) entry which is preliminary data.</text>
</comment>
<dbReference type="EMBL" id="JAFIMR010000001">
    <property type="protein sequence ID" value="KAI1881505.1"/>
    <property type="molecule type" value="Genomic_DNA"/>
</dbReference>
<evidence type="ECO:0008006" key="4">
    <source>
        <dbReference type="Google" id="ProtNLM"/>
    </source>
</evidence>
<name>A0A9Q0AWS1_9PEZI</name>
<feature type="compositionally biased region" description="Low complexity" evidence="1">
    <location>
        <begin position="117"/>
        <end position="138"/>
    </location>
</feature>
<dbReference type="SUPFAM" id="SSF50494">
    <property type="entry name" value="Trypsin-like serine proteases"/>
    <property type="match status" value="1"/>
</dbReference>
<protein>
    <recommendedName>
        <fullName evidence="4">C2H2-type domain-containing protein</fullName>
    </recommendedName>
</protein>
<evidence type="ECO:0000256" key="1">
    <source>
        <dbReference type="SAM" id="MobiDB-lite"/>
    </source>
</evidence>
<reference evidence="2" key="1">
    <citation type="submission" date="2021-03" db="EMBL/GenBank/DDBJ databases">
        <title>Revisited historic fungal species revealed as producer of novel bioactive compounds through whole genome sequencing and comparative genomics.</title>
        <authorList>
            <person name="Vignolle G.A."/>
            <person name="Hochenegger N."/>
            <person name="Mach R.L."/>
            <person name="Mach-Aigner A.R."/>
            <person name="Javad Rahimi M."/>
            <person name="Salim K.A."/>
            <person name="Chan C.M."/>
            <person name="Lim L.B.L."/>
            <person name="Cai F."/>
            <person name="Druzhinina I.S."/>
            <person name="U'Ren J.M."/>
            <person name="Derntl C."/>
        </authorList>
    </citation>
    <scope>NUCLEOTIDE SEQUENCE</scope>
    <source>
        <strain evidence="2">TUCIM 5799</strain>
    </source>
</reference>
<evidence type="ECO:0000313" key="3">
    <source>
        <dbReference type="Proteomes" id="UP000829685"/>
    </source>
</evidence>
<dbReference type="Proteomes" id="UP000829685">
    <property type="component" value="Unassembled WGS sequence"/>
</dbReference>
<feature type="region of interest" description="Disordered" evidence="1">
    <location>
        <begin position="117"/>
        <end position="140"/>
    </location>
</feature>
<feature type="region of interest" description="Disordered" evidence="1">
    <location>
        <begin position="158"/>
        <end position="185"/>
    </location>
</feature>
<organism evidence="2 3">
    <name type="scientific">Neoarthrinium moseri</name>
    <dbReference type="NCBI Taxonomy" id="1658444"/>
    <lineage>
        <taxon>Eukaryota</taxon>
        <taxon>Fungi</taxon>
        <taxon>Dikarya</taxon>
        <taxon>Ascomycota</taxon>
        <taxon>Pezizomycotina</taxon>
        <taxon>Sordariomycetes</taxon>
        <taxon>Xylariomycetidae</taxon>
        <taxon>Amphisphaeriales</taxon>
        <taxon>Apiosporaceae</taxon>
        <taxon>Neoarthrinium</taxon>
    </lineage>
</organism>